<sequence>MYSIARYASSANTAVSTRSRLWMSTAGMALSSLGVLYVFKKRKKGK</sequence>
<keyword evidence="2" id="KW-1185">Reference proteome</keyword>
<name>A0AC61RAA9_9FIRM</name>
<accession>A0AC61RAA9</accession>
<evidence type="ECO:0000313" key="1">
    <source>
        <dbReference type="EMBL" id="TGY67369.1"/>
    </source>
</evidence>
<protein>
    <submittedName>
        <fullName evidence="1">LPXTG cell wall anchor domain-containing protein</fullName>
    </submittedName>
</protein>
<comment type="caution">
    <text evidence="1">The sequence shown here is derived from an EMBL/GenBank/DDBJ whole genome shotgun (WGS) entry which is preliminary data.</text>
</comment>
<dbReference type="EMBL" id="SRYG01000001">
    <property type="protein sequence ID" value="TGY67369.1"/>
    <property type="molecule type" value="Genomic_DNA"/>
</dbReference>
<organism evidence="1 2">
    <name type="scientific">Dubosiella muris</name>
    <dbReference type="NCBI Taxonomy" id="3038133"/>
    <lineage>
        <taxon>Bacteria</taxon>
        <taxon>Bacillati</taxon>
        <taxon>Bacillota</taxon>
        <taxon>Erysipelotrichia</taxon>
        <taxon>Erysipelotrichales</taxon>
        <taxon>Erysipelotrichaceae</taxon>
        <taxon>Dubosiella</taxon>
    </lineage>
</organism>
<evidence type="ECO:0000313" key="2">
    <source>
        <dbReference type="Proteomes" id="UP000308836"/>
    </source>
</evidence>
<dbReference type="Proteomes" id="UP000308836">
    <property type="component" value="Unassembled WGS sequence"/>
</dbReference>
<gene>
    <name evidence="1" type="ORF">E5336_00880</name>
</gene>
<reference evidence="1" key="1">
    <citation type="submission" date="2019-04" db="EMBL/GenBank/DDBJ databases">
        <title>Microbes associate with the intestines of laboratory mice.</title>
        <authorList>
            <person name="Navarre W."/>
            <person name="Wong E."/>
            <person name="Huang K."/>
            <person name="Tropini C."/>
            <person name="Ng K."/>
            <person name="Yu B."/>
        </authorList>
    </citation>
    <scope>NUCLEOTIDE SEQUENCE</scope>
    <source>
        <strain evidence="1">NM09_H32</strain>
    </source>
</reference>
<proteinExistence type="predicted"/>